<reference evidence="1 2" key="2">
    <citation type="journal article" date="2012" name="J. Bacteriol.">
        <title>Genome Sequences of Burkholderia sp. Strains CCGE1002 and H160, Isolated from Legume Nodules in Mexico and Brazil.</title>
        <authorList>
            <person name="Ormeno-Orrillo E."/>
            <person name="Rogel M.A."/>
            <person name="Chueire L.M."/>
            <person name="Tiedje J.M."/>
            <person name="Martinez-Romero E."/>
            <person name="Hungria M."/>
        </authorList>
    </citation>
    <scope>NUCLEOTIDE SEQUENCE [LARGE SCALE GENOMIC DNA]</scope>
    <source>
        <strain evidence="1 2">CCGE1002</strain>
    </source>
</reference>
<name>D5WEX9_PARAM</name>
<protein>
    <submittedName>
        <fullName evidence="1">Uncharacterized protein</fullName>
    </submittedName>
</protein>
<accession>D5WEX9</accession>
<gene>
    <name evidence="1" type="ordered locus">BC1002_3239</name>
</gene>
<sequence length="189" mass="20494">MTCQNERIVGVVLVLMSGYAFAGGPFGDVPQAMMVANIVASPVEVVPPIPEPRRYFEQQRQQRYAMEYQGDRGKPFYAQMENYYSVDLARDVQLGTAKALVSSGPAFAPVSEPGANAGVQSASNSLRMGPSTAPQISIVQMNSSVLSIGQSPQRRLSLTVDNWVFSGTARVAILHSHDTGATLIVKRRY</sequence>
<reference evidence="2" key="1">
    <citation type="submission" date="2010-04" db="EMBL/GenBank/DDBJ databases">
        <title>Complete sequence of chromosome 2 of Burkholderia sp. CCGE1002.</title>
        <authorList>
            <consortium name="US DOE Joint Genome Institute"/>
            <person name="Lucas S."/>
            <person name="Copeland A."/>
            <person name="Lapidus A."/>
            <person name="Cheng J.-F."/>
            <person name="Bruce D."/>
            <person name="Goodwin L."/>
            <person name="Pitluck S."/>
            <person name="Chertkov O."/>
            <person name="Detter J.C."/>
            <person name="Han C."/>
            <person name="Tapia R."/>
            <person name="Land M."/>
            <person name="Hauser L."/>
            <person name="Kyrpides N."/>
            <person name="Ovchinnikova G."/>
            <person name="Martinez-Romero E."/>
            <person name="Hernandez M.A.R."/>
            <person name="Tiedje J.M."/>
            <person name="Woyke T."/>
        </authorList>
    </citation>
    <scope>NUCLEOTIDE SEQUENCE [LARGE SCALE GENOMIC DNA]</scope>
    <source>
        <strain evidence="2">CCGE1002</strain>
    </source>
</reference>
<dbReference type="EMBL" id="CP002014">
    <property type="protein sequence ID" value="ADG17284.1"/>
    <property type="molecule type" value="Genomic_DNA"/>
</dbReference>
<dbReference type="STRING" id="640511.BC1002_3239"/>
<proteinExistence type="predicted"/>
<evidence type="ECO:0000313" key="1">
    <source>
        <dbReference type="EMBL" id="ADG17284.1"/>
    </source>
</evidence>
<dbReference type="Proteomes" id="UP000002190">
    <property type="component" value="Chromosome 2"/>
</dbReference>
<organism evidence="1 2">
    <name type="scientific">Paraburkholderia atlantica</name>
    <dbReference type="NCBI Taxonomy" id="2654982"/>
    <lineage>
        <taxon>Bacteria</taxon>
        <taxon>Pseudomonadati</taxon>
        <taxon>Pseudomonadota</taxon>
        <taxon>Betaproteobacteria</taxon>
        <taxon>Burkholderiales</taxon>
        <taxon>Burkholderiaceae</taxon>
        <taxon>Paraburkholderia</taxon>
    </lineage>
</organism>
<dbReference type="eggNOG" id="ENOG502ZSIA">
    <property type="taxonomic scope" value="Bacteria"/>
</dbReference>
<dbReference type="KEGG" id="bge:BC1002_3239"/>
<dbReference type="HOGENOM" id="CLU_1432094_0_0_4"/>
<dbReference type="AlphaFoldDB" id="D5WEX9"/>
<evidence type="ECO:0000313" key="2">
    <source>
        <dbReference type="Proteomes" id="UP000002190"/>
    </source>
</evidence>